<dbReference type="OrthoDB" id="5584915at2759"/>
<dbReference type="AlphaFoldDB" id="A0A9W8H3Q7"/>
<sequence length="776" mass="84967">MLRLSRTPAAVAAASTLGLAARLRAASPAALSVLQLSRRSGIGAATARVLPSLGAQPLRALSLSAPVARLTVPEEPGSGSKQPQSHPSHDKCFIVDKSLACNALLERTGGVTRICLPRRFGKSFNLSVITQFFNPVALHDCTADTTGTPDFAAAYKRRRQLFSGSLLQERCPGFFDENFAAIPVIHLDFKDADGESFDQWEGRGDLILTLFYNLSKFVAAQHSGKYIILVDEYDSPLKAALDTDWYLDAERRYLGLLSKMFKANKRLKAGLLIGVHEFELSNGHSGLNSVEAVSLTTGRYTTARTRPVHRFYDADRPGPLTDMFAFTRQDVSALVTKTQAEFKDTAGTYSHDDIMATITTWYNGYDFGLGEPRYNPFSVLKFLKSMAEGTAIEDAAAPYWVFSGNTASLARLALRHREEVLELAAPLLDDYATKTPDACIRVIGQAGKAKCNMPDEGFQGVYLHHTSYPSSRVTLKNTNDLVTLLVHLGYLTMGPGNAIRIPNGELAAMWRDAGALVLFGVEDTNDLAKMRKRLIRELCSNETGALMECVLLYTRHISNVGPKTHPESVHANLFRNTLGLVFGQDPRVTLVSEQQTGEGRPDLVLLIDPLLDGKNRRVVIIEMKRTDDKLLARIAGPEKAYEKALRLARAEPEPVAREMAVAAAEAKYRKAAARARAKGKDRSASKLEELAMQGLRQIEERKYARAYEGFAGRLDVSIAAAGNIAVEMASRPWRWVGYGRDGPEASTGEEGSSLGWAPLASARRSWGAAESEADDK</sequence>
<reference evidence="1" key="1">
    <citation type="submission" date="2022-07" db="EMBL/GenBank/DDBJ databases">
        <title>Phylogenomic reconstructions and comparative analyses of Kickxellomycotina fungi.</title>
        <authorList>
            <person name="Reynolds N.K."/>
            <person name="Stajich J.E."/>
            <person name="Barry K."/>
            <person name="Grigoriev I.V."/>
            <person name="Crous P."/>
            <person name="Smith M.E."/>
        </authorList>
    </citation>
    <scope>NUCLEOTIDE SEQUENCE</scope>
    <source>
        <strain evidence="1">NBRC 105414</strain>
    </source>
</reference>
<name>A0A9W8H3Q7_9FUNG</name>
<organism evidence="1 2">
    <name type="scientific">Coemansia javaensis</name>
    <dbReference type="NCBI Taxonomy" id="2761396"/>
    <lineage>
        <taxon>Eukaryota</taxon>
        <taxon>Fungi</taxon>
        <taxon>Fungi incertae sedis</taxon>
        <taxon>Zoopagomycota</taxon>
        <taxon>Kickxellomycotina</taxon>
        <taxon>Kickxellomycetes</taxon>
        <taxon>Kickxellales</taxon>
        <taxon>Kickxellaceae</taxon>
        <taxon>Coemansia</taxon>
    </lineage>
</organism>
<evidence type="ECO:0000313" key="2">
    <source>
        <dbReference type="Proteomes" id="UP001140217"/>
    </source>
</evidence>
<keyword evidence="2" id="KW-1185">Reference proteome</keyword>
<dbReference type="Proteomes" id="UP001140217">
    <property type="component" value="Unassembled WGS sequence"/>
</dbReference>
<accession>A0A9W8H3Q7</accession>
<proteinExistence type="predicted"/>
<dbReference type="PANTHER" id="PTHR34825">
    <property type="entry name" value="CONSERVED PROTEIN, WITH A WEAK D-GALACTARATE DEHYDRATASE/ALTRONATE HYDROLASE DOMAIN"/>
    <property type="match status" value="1"/>
</dbReference>
<gene>
    <name evidence="1" type="ORF">H4R18_004639</name>
</gene>
<evidence type="ECO:0008006" key="3">
    <source>
        <dbReference type="Google" id="ProtNLM"/>
    </source>
</evidence>
<dbReference type="PANTHER" id="PTHR34825:SF1">
    <property type="entry name" value="AAA-ATPASE-LIKE DOMAIN-CONTAINING PROTEIN"/>
    <property type="match status" value="1"/>
</dbReference>
<comment type="caution">
    <text evidence="1">The sequence shown here is derived from an EMBL/GenBank/DDBJ whole genome shotgun (WGS) entry which is preliminary data.</text>
</comment>
<dbReference type="EMBL" id="JANBUL010000233">
    <property type="protein sequence ID" value="KAJ2778363.1"/>
    <property type="molecule type" value="Genomic_DNA"/>
</dbReference>
<protein>
    <recommendedName>
        <fullName evidence="3">AAA-ATPase-like domain-containing protein</fullName>
    </recommendedName>
</protein>
<evidence type="ECO:0000313" key="1">
    <source>
        <dbReference type="EMBL" id="KAJ2778363.1"/>
    </source>
</evidence>